<proteinExistence type="predicted"/>
<reference evidence="1" key="1">
    <citation type="submission" date="2021-04" db="EMBL/GenBank/DDBJ databases">
        <authorList>
            <person name="Tunstrom K."/>
        </authorList>
    </citation>
    <scope>NUCLEOTIDE SEQUENCE</scope>
</reference>
<gene>
    <name evidence="1" type="ORF">PAPOLLO_LOCUS9530</name>
</gene>
<dbReference type="Proteomes" id="UP000691718">
    <property type="component" value="Unassembled WGS sequence"/>
</dbReference>
<accession>A0A8S3WRQ3</accession>
<dbReference type="EMBL" id="CAJQZP010000693">
    <property type="protein sequence ID" value="CAG4977999.1"/>
    <property type="molecule type" value="Genomic_DNA"/>
</dbReference>
<keyword evidence="2" id="KW-1185">Reference proteome</keyword>
<name>A0A8S3WRQ3_PARAO</name>
<dbReference type="AlphaFoldDB" id="A0A8S3WRQ3"/>
<protein>
    <submittedName>
        <fullName evidence="1">(apollo) hypothetical protein</fullName>
    </submittedName>
</protein>
<comment type="caution">
    <text evidence="1">The sequence shown here is derived from an EMBL/GenBank/DDBJ whole genome shotgun (WGS) entry which is preliminary data.</text>
</comment>
<organism evidence="1 2">
    <name type="scientific">Parnassius apollo</name>
    <name type="common">Apollo butterfly</name>
    <name type="synonym">Papilio apollo</name>
    <dbReference type="NCBI Taxonomy" id="110799"/>
    <lineage>
        <taxon>Eukaryota</taxon>
        <taxon>Metazoa</taxon>
        <taxon>Ecdysozoa</taxon>
        <taxon>Arthropoda</taxon>
        <taxon>Hexapoda</taxon>
        <taxon>Insecta</taxon>
        <taxon>Pterygota</taxon>
        <taxon>Neoptera</taxon>
        <taxon>Endopterygota</taxon>
        <taxon>Lepidoptera</taxon>
        <taxon>Glossata</taxon>
        <taxon>Ditrysia</taxon>
        <taxon>Papilionoidea</taxon>
        <taxon>Papilionidae</taxon>
        <taxon>Parnassiinae</taxon>
        <taxon>Parnassini</taxon>
        <taxon>Parnassius</taxon>
        <taxon>Parnassius</taxon>
    </lineage>
</organism>
<sequence length="85" mass="8841">MGASIGEGENGAAKIDCVIDVMGASIGVEEDGAAKIDCVVDVTGCVDEEDIYSGSIAEWTWRRELTATLPTITDHNTNIAAGIAR</sequence>
<evidence type="ECO:0000313" key="2">
    <source>
        <dbReference type="Proteomes" id="UP000691718"/>
    </source>
</evidence>
<evidence type="ECO:0000313" key="1">
    <source>
        <dbReference type="EMBL" id="CAG4977999.1"/>
    </source>
</evidence>
<dbReference type="OrthoDB" id="1681765at2759"/>